<keyword evidence="1" id="KW-1133">Transmembrane helix</keyword>
<keyword evidence="3" id="KW-1185">Reference proteome</keyword>
<sequence length="57" mass="6545">MRVRSRRGNWLAVVLLRISRRDLFFCLTALLIFCLGSVLYQLNGGAPKILLDVGYYL</sequence>
<evidence type="ECO:0000256" key="1">
    <source>
        <dbReference type="SAM" id="Phobius"/>
    </source>
</evidence>
<dbReference type="AlphaFoldDB" id="A0ABD0P6N2"/>
<proteinExistence type="predicted"/>
<protein>
    <submittedName>
        <fullName evidence="2">Uncharacterized protein</fullName>
    </submittedName>
</protein>
<feature type="transmembrane region" description="Helical" evidence="1">
    <location>
        <begin position="21"/>
        <end position="42"/>
    </location>
</feature>
<keyword evidence="1" id="KW-0812">Transmembrane</keyword>
<keyword evidence="1" id="KW-0472">Membrane</keyword>
<reference evidence="2 3" key="1">
    <citation type="submission" date="2024-05" db="EMBL/GenBank/DDBJ databases">
        <title>Genome sequencing and assembly of Indian major carp, Cirrhinus mrigala (Hamilton, 1822).</title>
        <authorList>
            <person name="Mohindra V."/>
            <person name="Chowdhury L.M."/>
            <person name="Lal K."/>
            <person name="Jena J.K."/>
        </authorList>
    </citation>
    <scope>NUCLEOTIDE SEQUENCE [LARGE SCALE GENOMIC DNA]</scope>
    <source>
        <strain evidence="2">CM1030</strain>
        <tissue evidence="2">Blood</tissue>
    </source>
</reference>
<feature type="non-terminal residue" evidence="2">
    <location>
        <position position="57"/>
    </location>
</feature>
<gene>
    <name evidence="2" type="ORF">M9458_034208</name>
</gene>
<comment type="caution">
    <text evidence="2">The sequence shown here is derived from an EMBL/GenBank/DDBJ whole genome shotgun (WGS) entry which is preliminary data.</text>
</comment>
<evidence type="ECO:0000313" key="2">
    <source>
        <dbReference type="EMBL" id="KAL0169612.1"/>
    </source>
</evidence>
<evidence type="ECO:0000313" key="3">
    <source>
        <dbReference type="Proteomes" id="UP001529510"/>
    </source>
</evidence>
<accession>A0ABD0P6N2</accession>
<dbReference type="Proteomes" id="UP001529510">
    <property type="component" value="Unassembled WGS sequence"/>
</dbReference>
<dbReference type="EMBL" id="JAMKFB020000017">
    <property type="protein sequence ID" value="KAL0169612.1"/>
    <property type="molecule type" value="Genomic_DNA"/>
</dbReference>
<name>A0ABD0P6N2_CIRMR</name>
<organism evidence="2 3">
    <name type="scientific">Cirrhinus mrigala</name>
    <name type="common">Mrigala</name>
    <dbReference type="NCBI Taxonomy" id="683832"/>
    <lineage>
        <taxon>Eukaryota</taxon>
        <taxon>Metazoa</taxon>
        <taxon>Chordata</taxon>
        <taxon>Craniata</taxon>
        <taxon>Vertebrata</taxon>
        <taxon>Euteleostomi</taxon>
        <taxon>Actinopterygii</taxon>
        <taxon>Neopterygii</taxon>
        <taxon>Teleostei</taxon>
        <taxon>Ostariophysi</taxon>
        <taxon>Cypriniformes</taxon>
        <taxon>Cyprinidae</taxon>
        <taxon>Labeoninae</taxon>
        <taxon>Labeonini</taxon>
        <taxon>Cirrhinus</taxon>
    </lineage>
</organism>